<protein>
    <submittedName>
        <fullName evidence="2">Uncharacterized protein</fullName>
    </submittedName>
</protein>
<dbReference type="AlphaFoldDB" id="A0A7Y6R9F5"/>
<name>A0A7Y6R9F5_9GAMM</name>
<gene>
    <name evidence="2" type="ORF">HUO07_01385</name>
</gene>
<evidence type="ECO:0000256" key="1">
    <source>
        <dbReference type="SAM" id="MobiDB-lite"/>
    </source>
</evidence>
<keyword evidence="3" id="KW-1185">Reference proteome</keyword>
<dbReference type="EMBL" id="JABWCV010000002">
    <property type="protein sequence ID" value="NVF12827.1"/>
    <property type="molecule type" value="Genomic_DNA"/>
</dbReference>
<feature type="region of interest" description="Disordered" evidence="1">
    <location>
        <begin position="16"/>
        <end position="62"/>
    </location>
</feature>
<dbReference type="RefSeq" id="WP_101147223.1">
    <property type="nucleotide sequence ID" value="NZ_JABWCV010000002.1"/>
</dbReference>
<evidence type="ECO:0000313" key="3">
    <source>
        <dbReference type="Proteomes" id="UP000589984"/>
    </source>
</evidence>
<accession>A0A7Y6R9F5</accession>
<evidence type="ECO:0000313" key="2">
    <source>
        <dbReference type="EMBL" id="NVF12827.1"/>
    </source>
</evidence>
<feature type="compositionally biased region" description="Basic and acidic residues" evidence="1">
    <location>
        <begin position="21"/>
        <end position="37"/>
    </location>
</feature>
<proteinExistence type="predicted"/>
<comment type="caution">
    <text evidence="2">The sequence shown here is derived from an EMBL/GenBank/DDBJ whole genome shotgun (WGS) entry which is preliminary data.</text>
</comment>
<sequence length="62" mass="7239">MRKWIVMAVVNWLRKPANRQKAKDAWKDVRGRNDAKRTPPQPQATPRDTTAKRPGNTFDNRP</sequence>
<reference evidence="2 3" key="1">
    <citation type="submission" date="2020-06" db="EMBL/GenBank/DDBJ databases">
        <title>Halomonas sp. QX-1 draft genome sequence.</title>
        <authorList>
            <person name="Qiu X."/>
        </authorList>
    </citation>
    <scope>NUCLEOTIDE SEQUENCE [LARGE SCALE GENOMIC DNA]</scope>
    <source>
        <strain evidence="2 3">QX-1</strain>
    </source>
</reference>
<organism evidence="2 3">
    <name type="scientific">Vreelandella maris</name>
    <dbReference type="NCBI Taxonomy" id="2729617"/>
    <lineage>
        <taxon>Bacteria</taxon>
        <taxon>Pseudomonadati</taxon>
        <taxon>Pseudomonadota</taxon>
        <taxon>Gammaproteobacteria</taxon>
        <taxon>Oceanospirillales</taxon>
        <taxon>Halomonadaceae</taxon>
        <taxon>Vreelandella</taxon>
    </lineage>
</organism>
<dbReference type="Proteomes" id="UP000589984">
    <property type="component" value="Unassembled WGS sequence"/>
</dbReference>